<proteinExistence type="predicted"/>
<dbReference type="STRING" id="500610.SAMN02799615_01906"/>
<evidence type="ECO:0000313" key="1">
    <source>
        <dbReference type="EMBL" id="SFE90746.1"/>
    </source>
</evidence>
<gene>
    <name evidence="1" type="ORF">SAMN02799615_01906</name>
</gene>
<reference evidence="2" key="1">
    <citation type="submission" date="2016-10" db="EMBL/GenBank/DDBJ databases">
        <authorList>
            <person name="Varghese N."/>
            <person name="Submissions S."/>
        </authorList>
    </citation>
    <scope>NUCLEOTIDE SEQUENCE [LARGE SCALE GENOMIC DNA]</scope>
    <source>
        <strain evidence="2">UNC178MFTsu3.1</strain>
    </source>
</reference>
<keyword evidence="2" id="KW-1185">Reference proteome</keyword>
<sequence>MLVSLSGPSKSGKTVFVKTVLGADYVVAVTGAGIQTSDELWDRVFHVLGTPLPKSVSQADQSGSKAGGQAKVGGDILVAKAEASGTIERSTTSTETYTADVATNRLALLITELAGTGITLFIDDFHYLGRALQDEVARQIKDAIASGVQIICASVPYRSEDVLRANPDLRGRVVGIDFDYWNDDTLQKIGELGFRELNAQPNSDLLRSFASEAAGSPQLMQALCLNACFEIGLRERAAKLVSLDDSNELFEAVCTRTSQSANYAGTLERLRDGPKKRGTDRNQYRLLGGDVGDVYTILLRAIALDPPNLHFRYAELVRRIGRVCENDTPVGSSVTGSCVHVAQLANDGQERDIIEWDAQEDALHIRDPYLLFFMRWG</sequence>
<dbReference type="InterPro" id="IPR027417">
    <property type="entry name" value="P-loop_NTPase"/>
</dbReference>
<dbReference type="AlphaFoldDB" id="A0A1I2EDT0"/>
<dbReference type="EMBL" id="FONH01000005">
    <property type="protein sequence ID" value="SFE90746.1"/>
    <property type="molecule type" value="Genomic_DNA"/>
</dbReference>
<evidence type="ECO:0000313" key="2">
    <source>
        <dbReference type="Proteomes" id="UP000199477"/>
    </source>
</evidence>
<dbReference type="SUPFAM" id="SSF52540">
    <property type="entry name" value="P-loop containing nucleoside triphosphate hydrolases"/>
    <property type="match status" value="1"/>
</dbReference>
<accession>A0A1I2EDT0</accession>
<name>A0A1I2EDT0_9GAMM</name>
<organism evidence="1 2">
    <name type="scientific">Dyella marensis</name>
    <dbReference type="NCBI Taxonomy" id="500610"/>
    <lineage>
        <taxon>Bacteria</taxon>
        <taxon>Pseudomonadati</taxon>
        <taxon>Pseudomonadota</taxon>
        <taxon>Gammaproteobacteria</taxon>
        <taxon>Lysobacterales</taxon>
        <taxon>Rhodanobacteraceae</taxon>
        <taxon>Dyella</taxon>
    </lineage>
</organism>
<protein>
    <recommendedName>
        <fullName evidence="3">AAA domain-containing protein</fullName>
    </recommendedName>
</protein>
<dbReference type="Gene3D" id="3.40.50.300">
    <property type="entry name" value="P-loop containing nucleotide triphosphate hydrolases"/>
    <property type="match status" value="1"/>
</dbReference>
<evidence type="ECO:0008006" key="3">
    <source>
        <dbReference type="Google" id="ProtNLM"/>
    </source>
</evidence>
<dbReference type="Proteomes" id="UP000199477">
    <property type="component" value="Unassembled WGS sequence"/>
</dbReference>